<reference evidence="1 2" key="1">
    <citation type="submission" date="2014-02" db="EMBL/GenBank/DDBJ databases">
        <title>The small core and large imbalanced accessory genome model reveals a collaborative survival strategy of Sorangium cellulosum strains in nature.</title>
        <authorList>
            <person name="Han K."/>
            <person name="Peng R."/>
            <person name="Blom J."/>
            <person name="Li Y.-Z."/>
        </authorList>
    </citation>
    <scope>NUCLEOTIDE SEQUENCE [LARGE SCALE GENOMIC DNA]</scope>
    <source>
        <strain evidence="1 2">So0149</strain>
    </source>
</reference>
<accession>A0A150T3H6</accession>
<proteinExistence type="predicted"/>
<name>A0A150T3H6_SORCE</name>
<evidence type="ECO:0000313" key="2">
    <source>
        <dbReference type="Proteomes" id="UP000075515"/>
    </source>
</evidence>
<dbReference type="EMBL" id="JEMC01002359">
    <property type="protein sequence ID" value="KYF88455.1"/>
    <property type="molecule type" value="Genomic_DNA"/>
</dbReference>
<evidence type="ECO:0000313" key="1">
    <source>
        <dbReference type="EMBL" id="KYF88455.1"/>
    </source>
</evidence>
<protein>
    <submittedName>
        <fullName evidence="1">Uncharacterized protein</fullName>
    </submittedName>
</protein>
<comment type="caution">
    <text evidence="1">The sequence shown here is derived from an EMBL/GenBank/DDBJ whole genome shotgun (WGS) entry which is preliminary data.</text>
</comment>
<gene>
    <name evidence="1" type="ORF">BE18_10760</name>
</gene>
<organism evidence="1 2">
    <name type="scientific">Sorangium cellulosum</name>
    <name type="common">Polyangium cellulosum</name>
    <dbReference type="NCBI Taxonomy" id="56"/>
    <lineage>
        <taxon>Bacteria</taxon>
        <taxon>Pseudomonadati</taxon>
        <taxon>Myxococcota</taxon>
        <taxon>Polyangia</taxon>
        <taxon>Polyangiales</taxon>
        <taxon>Polyangiaceae</taxon>
        <taxon>Sorangium</taxon>
    </lineage>
</organism>
<dbReference type="Proteomes" id="UP000075515">
    <property type="component" value="Unassembled WGS sequence"/>
</dbReference>
<dbReference type="AlphaFoldDB" id="A0A150T3H6"/>
<sequence>MSSALRAKVQGGRLVVDEPTSFAEGTVLELMVADNDDLDDAERAHLDEALEASLASAREGTIDADELLAEIARLEPARG</sequence>